<dbReference type="EMBL" id="CAMAPE010000004">
    <property type="protein sequence ID" value="CAH9058167.1"/>
    <property type="molecule type" value="Genomic_DNA"/>
</dbReference>
<keyword evidence="2" id="KW-1185">Reference proteome</keyword>
<organism evidence="1 2">
    <name type="scientific">Cuscuta europaea</name>
    <name type="common">European dodder</name>
    <dbReference type="NCBI Taxonomy" id="41803"/>
    <lineage>
        <taxon>Eukaryota</taxon>
        <taxon>Viridiplantae</taxon>
        <taxon>Streptophyta</taxon>
        <taxon>Embryophyta</taxon>
        <taxon>Tracheophyta</taxon>
        <taxon>Spermatophyta</taxon>
        <taxon>Magnoliopsida</taxon>
        <taxon>eudicotyledons</taxon>
        <taxon>Gunneridae</taxon>
        <taxon>Pentapetalae</taxon>
        <taxon>asterids</taxon>
        <taxon>lamiids</taxon>
        <taxon>Solanales</taxon>
        <taxon>Convolvulaceae</taxon>
        <taxon>Cuscuteae</taxon>
        <taxon>Cuscuta</taxon>
        <taxon>Cuscuta subgen. Cuscuta</taxon>
    </lineage>
</organism>
<protein>
    <submittedName>
        <fullName evidence="1">Uncharacterized protein</fullName>
    </submittedName>
</protein>
<accession>A0A9P0YI64</accession>
<proteinExistence type="predicted"/>
<evidence type="ECO:0000313" key="2">
    <source>
        <dbReference type="Proteomes" id="UP001152484"/>
    </source>
</evidence>
<name>A0A9P0YI64_CUSEU</name>
<comment type="caution">
    <text evidence="1">The sequence shown here is derived from an EMBL/GenBank/DDBJ whole genome shotgun (WGS) entry which is preliminary data.</text>
</comment>
<gene>
    <name evidence="1" type="ORF">CEURO_LOCUS1207</name>
</gene>
<dbReference type="AlphaFoldDB" id="A0A9P0YI64"/>
<reference evidence="1" key="1">
    <citation type="submission" date="2022-07" db="EMBL/GenBank/DDBJ databases">
        <authorList>
            <person name="Macas J."/>
            <person name="Novak P."/>
            <person name="Neumann P."/>
        </authorList>
    </citation>
    <scope>NUCLEOTIDE SEQUENCE</scope>
</reference>
<evidence type="ECO:0000313" key="1">
    <source>
        <dbReference type="EMBL" id="CAH9058167.1"/>
    </source>
</evidence>
<sequence>MSQNKSHTSHFGLFQHLIYHPTPFMLIILSHSSPQPTAPFILLVDILNHILSSHSLFSPPAYSLHPSLCRVLPLRCYSSTVSPLYTHFPLSLSCFPPLHCYPSTPSLPTQPHSLPSRG</sequence>
<dbReference type="Proteomes" id="UP001152484">
    <property type="component" value="Unassembled WGS sequence"/>
</dbReference>